<evidence type="ECO:0000256" key="1">
    <source>
        <dbReference type="SAM" id="MobiDB-lite"/>
    </source>
</evidence>
<feature type="compositionally biased region" description="Polar residues" evidence="1">
    <location>
        <begin position="39"/>
        <end position="49"/>
    </location>
</feature>
<proteinExistence type="predicted"/>
<feature type="region of interest" description="Disordered" evidence="1">
    <location>
        <begin position="34"/>
        <end position="239"/>
    </location>
</feature>
<protein>
    <submittedName>
        <fullName evidence="3">Uncharacterized protein</fullName>
    </submittedName>
</protein>
<sequence length="400" mass="45864">MRLILVLCLGTFVSSAPAPQRIRQIDFLWQNSQDDETPASVQPVEQSTVEPKVTATKITDPRKSVPVREEEEEEEADVQEETREPSPTASPLNSEQEKSVDEPDDSENSERNEDASSERNQENEDHTEAVEEGTTERAIIDTTIRVYDEEEENDKNTEKEEEHTEHEQKQEQAEDQEPEQEQQQLSNQEDEKQGQGQQTDLRSDSYQYDDESFERQLQEDRTESQMTTTVPPESNPEITVTDAGFDIEVKGGTLVVDKDTFENLNREKPGFQNWHHHDFNGSFDFHGPHHHRGHSGDGHRGPPHNHPGPHGDGPFGFAFHGPPFHGHQFDGPPPPWVHNHRFHPDHPHDLKFEFKGHGGSKGYPFQDNMFHRRDAFWPSWKTALSSEEELPTKVNNLSEQ</sequence>
<feature type="compositionally biased region" description="Polar residues" evidence="1">
    <location>
        <begin position="224"/>
        <end position="238"/>
    </location>
</feature>
<feature type="compositionally biased region" description="Low complexity" evidence="1">
    <location>
        <begin position="315"/>
        <end position="330"/>
    </location>
</feature>
<feature type="region of interest" description="Disordered" evidence="1">
    <location>
        <begin position="287"/>
        <end position="333"/>
    </location>
</feature>
<evidence type="ECO:0000256" key="2">
    <source>
        <dbReference type="SAM" id="SignalP"/>
    </source>
</evidence>
<feature type="signal peptide" evidence="2">
    <location>
        <begin position="1"/>
        <end position="15"/>
    </location>
</feature>
<evidence type="ECO:0000313" key="3">
    <source>
        <dbReference type="EnsemblMetazoa" id="AAEL021886-PA"/>
    </source>
</evidence>
<reference evidence="3" key="2">
    <citation type="submission" date="2020-05" db="UniProtKB">
        <authorList>
            <consortium name="EnsemblMetazoa"/>
        </authorList>
    </citation>
    <scope>IDENTIFICATION</scope>
    <source>
        <strain evidence="3">LVP_AGWG</strain>
    </source>
</reference>
<accession>A0A6I8U3G9</accession>
<keyword evidence="2" id="KW-0732">Signal</keyword>
<dbReference type="Proteomes" id="UP000008820">
    <property type="component" value="Chromosome 2"/>
</dbReference>
<dbReference type="InParanoid" id="A0A6I8U3G9"/>
<dbReference type="AlphaFoldDB" id="A0A6I8U3G9"/>
<feature type="compositionally biased region" description="Polar residues" evidence="1">
    <location>
        <begin position="194"/>
        <end position="206"/>
    </location>
</feature>
<feature type="compositionally biased region" description="Basic and acidic residues" evidence="1">
    <location>
        <begin position="213"/>
        <end position="223"/>
    </location>
</feature>
<evidence type="ECO:0000313" key="4">
    <source>
        <dbReference type="Proteomes" id="UP000008820"/>
    </source>
</evidence>
<feature type="compositionally biased region" description="Polar residues" evidence="1">
    <location>
        <begin position="85"/>
        <end position="94"/>
    </location>
</feature>
<reference evidence="3 4" key="1">
    <citation type="submission" date="2017-06" db="EMBL/GenBank/DDBJ databases">
        <title>Aedes aegypti genome working group (AGWG) sequencing and assembly.</title>
        <authorList>
            <consortium name="Aedes aegypti Genome Working Group (AGWG)"/>
            <person name="Matthews B.J."/>
        </authorList>
    </citation>
    <scope>NUCLEOTIDE SEQUENCE [LARGE SCALE GENOMIC DNA]</scope>
    <source>
        <strain evidence="3 4">LVP_AGWG</strain>
    </source>
</reference>
<feature type="compositionally biased region" description="Basic and acidic residues" evidence="1">
    <location>
        <begin position="59"/>
        <end position="68"/>
    </location>
</feature>
<name>A0A6I8U3G9_AEDAE</name>
<keyword evidence="4" id="KW-1185">Reference proteome</keyword>
<feature type="compositionally biased region" description="Basic and acidic residues" evidence="1">
    <location>
        <begin position="154"/>
        <end position="172"/>
    </location>
</feature>
<dbReference type="OrthoDB" id="7768241at2759"/>
<dbReference type="EnsemblMetazoa" id="AAEL021886-RA">
    <property type="protein sequence ID" value="AAEL021886-PA"/>
    <property type="gene ID" value="AAEL021886"/>
</dbReference>
<feature type="compositionally biased region" description="Acidic residues" evidence="1">
    <location>
        <begin position="69"/>
        <end position="79"/>
    </location>
</feature>
<feature type="compositionally biased region" description="Basic and acidic residues" evidence="1">
    <location>
        <begin position="108"/>
        <end position="139"/>
    </location>
</feature>
<gene>
    <name evidence="3" type="primary">110676520</name>
</gene>
<feature type="chain" id="PRO_5043915928" evidence="2">
    <location>
        <begin position="16"/>
        <end position="400"/>
    </location>
</feature>
<organism evidence="3 4">
    <name type="scientific">Aedes aegypti</name>
    <name type="common">Yellowfever mosquito</name>
    <name type="synonym">Culex aegypti</name>
    <dbReference type="NCBI Taxonomy" id="7159"/>
    <lineage>
        <taxon>Eukaryota</taxon>
        <taxon>Metazoa</taxon>
        <taxon>Ecdysozoa</taxon>
        <taxon>Arthropoda</taxon>
        <taxon>Hexapoda</taxon>
        <taxon>Insecta</taxon>
        <taxon>Pterygota</taxon>
        <taxon>Neoptera</taxon>
        <taxon>Endopterygota</taxon>
        <taxon>Diptera</taxon>
        <taxon>Nematocera</taxon>
        <taxon>Culicoidea</taxon>
        <taxon>Culicidae</taxon>
        <taxon>Culicinae</taxon>
        <taxon>Aedini</taxon>
        <taxon>Aedes</taxon>
        <taxon>Stegomyia</taxon>
    </lineage>
</organism>